<comment type="caution">
    <text evidence="2">The sequence shown here is derived from an EMBL/GenBank/DDBJ whole genome shotgun (WGS) entry which is preliminary data.</text>
</comment>
<keyword evidence="3" id="KW-1185">Reference proteome</keyword>
<proteinExistence type="predicted"/>
<dbReference type="CDD" id="cd06661">
    <property type="entry name" value="GGCT_like"/>
    <property type="match status" value="1"/>
</dbReference>
<dbReference type="Gene3D" id="3.10.490.10">
    <property type="entry name" value="Gamma-glutamyl cyclotransferase-like"/>
    <property type="match status" value="1"/>
</dbReference>
<dbReference type="InterPro" id="IPR036568">
    <property type="entry name" value="GGCT-like_sf"/>
</dbReference>
<reference evidence="2 3" key="1">
    <citation type="submission" date="2021-08" db="EMBL/GenBank/DDBJ databases">
        <authorList>
            <person name="Peeters C."/>
        </authorList>
    </citation>
    <scope>NUCLEOTIDE SEQUENCE [LARGE SCALE GENOMIC DNA]</scope>
    <source>
        <strain evidence="2 3">LMG 23994</strain>
    </source>
</reference>
<accession>A0ABN7Y165</accession>
<dbReference type="InterPro" id="IPR013024">
    <property type="entry name" value="GGCT-like"/>
</dbReference>
<sequence>MAYWCPKKSLVPDMPKVFVYGTLRAGEVNDLNTAAHRHGIAAPTLLGTGTIAGRLYDFGTYPGLVLDPTATPTVGDIYDVPEALLPVLDEIEEVYPGQASLFVREEQAVLHQGQPVDCLLYPVADAAVTGLPCINSGDWVAYRKARDTAAA</sequence>
<feature type="domain" description="Gamma-glutamylcyclotransferase AIG2-like" evidence="1">
    <location>
        <begin position="17"/>
        <end position="140"/>
    </location>
</feature>
<protein>
    <recommendedName>
        <fullName evidence="1">Gamma-glutamylcyclotransferase AIG2-like domain-containing protein</fullName>
    </recommendedName>
</protein>
<dbReference type="InterPro" id="IPR009288">
    <property type="entry name" value="AIG2-like_dom"/>
</dbReference>
<dbReference type="Pfam" id="PF06094">
    <property type="entry name" value="GGACT"/>
    <property type="match status" value="1"/>
</dbReference>
<gene>
    <name evidence="2" type="ORF">LMG23994_01104</name>
</gene>
<evidence type="ECO:0000259" key="1">
    <source>
        <dbReference type="Pfam" id="PF06094"/>
    </source>
</evidence>
<organism evidence="2 3">
    <name type="scientific">Cupriavidus pinatubonensis</name>
    <dbReference type="NCBI Taxonomy" id="248026"/>
    <lineage>
        <taxon>Bacteria</taxon>
        <taxon>Pseudomonadati</taxon>
        <taxon>Pseudomonadota</taxon>
        <taxon>Betaproteobacteria</taxon>
        <taxon>Burkholderiales</taxon>
        <taxon>Burkholderiaceae</taxon>
        <taxon>Cupriavidus</taxon>
    </lineage>
</organism>
<name>A0ABN7Y165_9BURK</name>
<dbReference type="EMBL" id="CAJZAF010000004">
    <property type="protein sequence ID" value="CAG9167109.1"/>
    <property type="molecule type" value="Genomic_DNA"/>
</dbReference>
<evidence type="ECO:0000313" key="2">
    <source>
        <dbReference type="EMBL" id="CAG9167109.1"/>
    </source>
</evidence>
<dbReference type="SUPFAM" id="SSF110857">
    <property type="entry name" value="Gamma-glutamyl cyclotransferase-like"/>
    <property type="match status" value="1"/>
</dbReference>
<evidence type="ECO:0000313" key="3">
    <source>
        <dbReference type="Proteomes" id="UP000701702"/>
    </source>
</evidence>
<dbReference type="Proteomes" id="UP000701702">
    <property type="component" value="Unassembled WGS sequence"/>
</dbReference>